<keyword evidence="2" id="KW-1185">Reference proteome</keyword>
<reference evidence="1 2" key="1">
    <citation type="submission" date="2020-03" db="EMBL/GenBank/DDBJ databases">
        <title>Salinimicrobium sp. nov, isolated from SCS.</title>
        <authorList>
            <person name="Cao W.R."/>
        </authorList>
    </citation>
    <scope>NUCLEOTIDE SEQUENCE [LARGE SCALE GENOMIC DNA]</scope>
    <source>
        <strain evidence="2">J15B91</strain>
    </source>
</reference>
<organism evidence="1 2">
    <name type="scientific">Salinimicrobium oceani</name>
    <dbReference type="NCBI Taxonomy" id="2722702"/>
    <lineage>
        <taxon>Bacteria</taxon>
        <taxon>Pseudomonadati</taxon>
        <taxon>Bacteroidota</taxon>
        <taxon>Flavobacteriia</taxon>
        <taxon>Flavobacteriales</taxon>
        <taxon>Flavobacteriaceae</taxon>
        <taxon>Salinimicrobium</taxon>
    </lineage>
</organism>
<dbReference type="EMBL" id="JAAVJR010001591">
    <property type="protein sequence ID" value="NJW55825.1"/>
    <property type="molecule type" value="Genomic_DNA"/>
</dbReference>
<comment type="caution">
    <text evidence="1">The sequence shown here is derived from an EMBL/GenBank/DDBJ whole genome shotgun (WGS) entry which is preliminary data.</text>
</comment>
<evidence type="ECO:0000313" key="2">
    <source>
        <dbReference type="Proteomes" id="UP000703674"/>
    </source>
</evidence>
<evidence type="ECO:0000313" key="1">
    <source>
        <dbReference type="EMBL" id="NJW55825.1"/>
    </source>
</evidence>
<name>A0ABX1D629_9FLAO</name>
<proteinExistence type="predicted"/>
<feature type="non-terminal residue" evidence="1">
    <location>
        <position position="1"/>
    </location>
</feature>
<dbReference type="RefSeq" id="WP_168140101.1">
    <property type="nucleotide sequence ID" value="NZ_JAAVJR010001591.1"/>
</dbReference>
<sequence>VANFALFLFGGQGSLAPEGMKAAVEERYVEPLLHVVTRLEGEAGTGDTKDAEEAMQLAVLKDTLKMVWQ</sequence>
<gene>
    <name evidence="1" type="ORF">HC175_23195</name>
</gene>
<protein>
    <submittedName>
        <fullName evidence="1">Uncharacterized protein</fullName>
    </submittedName>
</protein>
<dbReference type="Proteomes" id="UP000703674">
    <property type="component" value="Unassembled WGS sequence"/>
</dbReference>
<accession>A0ABX1D629</accession>